<keyword evidence="3" id="KW-1185">Reference proteome</keyword>
<evidence type="ECO:0000256" key="1">
    <source>
        <dbReference type="SAM" id="MobiDB-lite"/>
    </source>
</evidence>
<protein>
    <submittedName>
        <fullName evidence="2">Uncharacterized protein</fullName>
    </submittedName>
</protein>
<dbReference type="Proteomes" id="UP001292094">
    <property type="component" value="Unassembled WGS sequence"/>
</dbReference>
<evidence type="ECO:0000313" key="2">
    <source>
        <dbReference type="EMBL" id="KAK4288407.1"/>
    </source>
</evidence>
<name>A0AAE1TK97_9EUCA</name>
<feature type="region of interest" description="Disordered" evidence="1">
    <location>
        <begin position="1"/>
        <end position="65"/>
    </location>
</feature>
<sequence length="79" mass="8917">MHGLDEGEGGVLTLDGPCMQQEGKLEERSSGGRREVEQVKQQQQEKQQQQQQERRRSGMQRAPSIPLIGRSLIMVCVAR</sequence>
<accession>A0AAE1TK97</accession>
<gene>
    <name evidence="2" type="ORF">Pmani_038565</name>
</gene>
<organism evidence="2 3">
    <name type="scientific">Petrolisthes manimaculis</name>
    <dbReference type="NCBI Taxonomy" id="1843537"/>
    <lineage>
        <taxon>Eukaryota</taxon>
        <taxon>Metazoa</taxon>
        <taxon>Ecdysozoa</taxon>
        <taxon>Arthropoda</taxon>
        <taxon>Crustacea</taxon>
        <taxon>Multicrustacea</taxon>
        <taxon>Malacostraca</taxon>
        <taxon>Eumalacostraca</taxon>
        <taxon>Eucarida</taxon>
        <taxon>Decapoda</taxon>
        <taxon>Pleocyemata</taxon>
        <taxon>Anomura</taxon>
        <taxon>Galatheoidea</taxon>
        <taxon>Porcellanidae</taxon>
        <taxon>Petrolisthes</taxon>
    </lineage>
</organism>
<feature type="compositionally biased region" description="Basic and acidic residues" evidence="1">
    <location>
        <begin position="23"/>
        <end position="38"/>
    </location>
</feature>
<feature type="compositionally biased region" description="Low complexity" evidence="1">
    <location>
        <begin position="39"/>
        <end position="51"/>
    </location>
</feature>
<comment type="caution">
    <text evidence="2">The sequence shown here is derived from an EMBL/GenBank/DDBJ whole genome shotgun (WGS) entry which is preliminary data.</text>
</comment>
<reference evidence="2" key="1">
    <citation type="submission" date="2023-11" db="EMBL/GenBank/DDBJ databases">
        <title>Genome assemblies of two species of porcelain crab, Petrolisthes cinctipes and Petrolisthes manimaculis (Anomura: Porcellanidae).</title>
        <authorList>
            <person name="Angst P."/>
        </authorList>
    </citation>
    <scope>NUCLEOTIDE SEQUENCE</scope>
    <source>
        <strain evidence="2">PB745_02</strain>
        <tissue evidence="2">Gill</tissue>
    </source>
</reference>
<evidence type="ECO:0000313" key="3">
    <source>
        <dbReference type="Proteomes" id="UP001292094"/>
    </source>
</evidence>
<dbReference type="AlphaFoldDB" id="A0AAE1TK97"/>
<dbReference type="EMBL" id="JAWZYT010006319">
    <property type="protein sequence ID" value="KAK4288407.1"/>
    <property type="molecule type" value="Genomic_DNA"/>
</dbReference>
<proteinExistence type="predicted"/>